<evidence type="ECO:0008006" key="3">
    <source>
        <dbReference type="Google" id="ProtNLM"/>
    </source>
</evidence>
<dbReference type="Proteomes" id="UP000183508">
    <property type="component" value="Unassembled WGS sequence"/>
</dbReference>
<evidence type="ECO:0000313" key="2">
    <source>
        <dbReference type="Proteomes" id="UP000183508"/>
    </source>
</evidence>
<proteinExistence type="predicted"/>
<dbReference type="RefSeq" id="WP_074955542.1">
    <property type="nucleotide sequence ID" value="NZ_FPBV01000023.1"/>
</dbReference>
<name>A0A1I7L1U5_9BACL</name>
<reference evidence="2" key="1">
    <citation type="submission" date="2016-10" db="EMBL/GenBank/DDBJ databases">
        <authorList>
            <person name="Varghese N."/>
        </authorList>
    </citation>
    <scope>NUCLEOTIDE SEQUENCE [LARGE SCALE GENOMIC DNA]</scope>
    <source>
        <strain evidence="2">DSM 17980</strain>
    </source>
</reference>
<dbReference type="AlphaFoldDB" id="A0A1I7L1U5"/>
<evidence type="ECO:0000313" key="1">
    <source>
        <dbReference type="EMBL" id="SFV03713.1"/>
    </source>
</evidence>
<protein>
    <recommendedName>
        <fullName evidence="3">Septum formation initiator</fullName>
    </recommendedName>
</protein>
<keyword evidence="2" id="KW-1185">Reference proteome</keyword>
<dbReference type="OrthoDB" id="2376793at2"/>
<accession>A0A1I7L1U5</accession>
<sequence>MRSVIVFILLLPMFFYFAYQPLMDQLNEARGMLLETEVHVALEQAKIKGYFTEADLENIQNTVAQHLGYPPSWVYVQGTTTPQTRGSLITLSISVPTKLTFLHLTPDSNTITLSRSATAMSEALQ</sequence>
<organism evidence="1 2">
    <name type="scientific">Alicyclobacillus macrosporangiidus</name>
    <dbReference type="NCBI Taxonomy" id="392015"/>
    <lineage>
        <taxon>Bacteria</taxon>
        <taxon>Bacillati</taxon>
        <taxon>Bacillota</taxon>
        <taxon>Bacilli</taxon>
        <taxon>Bacillales</taxon>
        <taxon>Alicyclobacillaceae</taxon>
        <taxon>Alicyclobacillus</taxon>
    </lineage>
</organism>
<gene>
    <name evidence="1" type="ORF">SAMN05421543_12322</name>
</gene>
<dbReference type="EMBL" id="FPBV01000023">
    <property type="protein sequence ID" value="SFV03713.1"/>
    <property type="molecule type" value="Genomic_DNA"/>
</dbReference>
<dbReference type="STRING" id="392015.SAMN05421543_12322"/>